<dbReference type="InterPro" id="IPR005139">
    <property type="entry name" value="PCRF"/>
</dbReference>
<dbReference type="PROSITE" id="PS00745">
    <property type="entry name" value="RF_PROK_I"/>
    <property type="match status" value="1"/>
</dbReference>
<dbReference type="PANTHER" id="PTHR43804:SF7">
    <property type="entry name" value="LD18447P"/>
    <property type="match status" value="1"/>
</dbReference>
<feature type="compositionally biased region" description="Low complexity" evidence="5">
    <location>
        <begin position="330"/>
        <end position="340"/>
    </location>
</feature>
<dbReference type="SUPFAM" id="SSF75620">
    <property type="entry name" value="Release factor"/>
    <property type="match status" value="1"/>
</dbReference>
<feature type="region of interest" description="Disordered" evidence="5">
    <location>
        <begin position="321"/>
        <end position="358"/>
    </location>
</feature>
<evidence type="ECO:0000256" key="1">
    <source>
        <dbReference type="ARBA" id="ARBA00010835"/>
    </source>
</evidence>
<dbReference type="Pfam" id="PF13041">
    <property type="entry name" value="PPR_2"/>
    <property type="match status" value="1"/>
</dbReference>
<evidence type="ECO:0000256" key="5">
    <source>
        <dbReference type="SAM" id="MobiDB-lite"/>
    </source>
</evidence>
<dbReference type="GO" id="GO:0032543">
    <property type="term" value="P:mitochondrial translation"/>
    <property type="evidence" value="ECO:0007669"/>
    <property type="project" value="UniProtKB-ARBA"/>
</dbReference>
<dbReference type="InterPro" id="IPR050057">
    <property type="entry name" value="Prokaryotic/Mito_RF"/>
</dbReference>
<dbReference type="Pfam" id="PF00472">
    <property type="entry name" value="RF-1"/>
    <property type="match status" value="1"/>
</dbReference>
<sequence length="1619" mass="178023">MKDLSSTDGLFTEWQAWQRTKELLDETYSMLNDPDPSMRAMADEEYTTLSAKLTTALETNFPKLLVPATEDTSALSAYVELKAGVGGSEATLFVNDLMNMYLRVSQSMEWTANIVSSSEVDGGGFRDVIIEVRGNSAYDTLRFETGVHRVQRVPATETKGRTHTSTVAVLVLPVPEDEASAETSNELYSLADVRIEVMRSRGAGGQHVNKTESAVRLTHIPTGITVSMQDERSQHQNRRRAFRILQARLLDRKLTQDVIDRRAARRDLVKSADRSEKIRTYNYAQFLIMLPKVAGQILHHTTRAVAAAQGQAGHTIRNVLQTGPTNLGQWNGPGSSSSGWNGSGPSSGGAKFNSSSSRFHSSYAGAGRAVAQADASGSLSDNLDTSDDGFELLTARDDGTISVRSERRPRSRSLSFTLQATRDSEKRSVLKAVQHHVRAKHAFAVAQDATSESPPDSGLLEAPPPIPPTDPDAAQPEWATMYRALNACRGAKDAEGVKREAAILRSSPTINIKVYNVILDAMRVSRPPGTSLDGLLEVYNEIIARSIRPNVATYFHLVMALTDRDREVQLAIRITKERLTAGNMLGTDLTVTEDRLKTLQAEDNFGPAMTIYKAACVSTNNNPPWGAAGLGDRGVYFALLRSCFFRSDVKQAMDIFKHIEDVAVKTGAKVGGGLFYQMISVYFAADDTKGAEAVFQKYLAYARTNRLVGLTAPISERHWHTTIWNAMVHGLIQCGQPDLGLKLLEQMMDTSAGADFGVTDVPPPNTATYTKIIHSFAQSGDLASALIWFNKLSQQQEAPVLGEGSMPSKPGSKVWIALLLHLASAGMAHEYTQLLLRAHRENVPLDKWHALLALKLNLDHIDANPDLDRDAAIQTLSSVLHLSGSFREDYHEGAQLALRMRAAQTYLRLGAIDKALETTLKFITAVVSSIDVSRENSVPEHVILKRVNTVRSYVATVMPAFLDDTTSITLDQALHLAHAARQAHYSPSLPVSRQILHLYTRDRTDVTEISHLSWDFLFMAAMNVEQGSSDVSESFPSLVMVLQDAFSMPSFDLSHIRTATRDSLAAQLVRKHGLAGATSIVASMSESAPKLLNMVYRELVVLPESTPASVRELVPEEEPKVQINQGLSRLCDEYSMHNSTSVMKCYMHFERGLRSDLYPNPEVLGRLINAVGRTGAVDKVRKLYDAAQKVLAALANDKHRQSMGWFRVEDHMIIALAHAGETDAAYVHRDRILAHGGTPSADAYAALIQRVKDTTDDTANAMMLFHEARSRGVVVNIFLYNTTISKLAKARKVDQALDLFQEMKAVGFRPTSVTYGAVIAACCRVGDAQSAEILFEEMSSQPNFKPRVPPFNTMMQLYTHTKPDRERVLYYAGALRRANVPYTAHTYKLLLDAYGTIEPLDISSMEQTFKQLEADTSVPIHGIHWASLINAYGCANKDLDKAISIFEGIAEHPGSAVPDAICFEALLNVLVTLKRTDLIPQYLEKWTNYGIHMTAYIVNLVIKGYACGGYIEQARAVFESMIDPPEGVAAPNNHAAYDASSNGVPADAPIYREPSTWEAMIRAELGNSNREGALALLERLKARLFPPAVYARISGILSTDTAAIWDRSSSWSPQSPSTE</sequence>
<keyword evidence="3" id="KW-0648">Protein biosynthesis</keyword>
<evidence type="ECO:0000313" key="8">
    <source>
        <dbReference type="Proteomes" id="UP000308730"/>
    </source>
</evidence>
<feature type="repeat" description="PPR" evidence="4">
    <location>
        <begin position="1276"/>
        <end position="1310"/>
    </location>
</feature>
<evidence type="ECO:0000259" key="6">
    <source>
        <dbReference type="PROSITE" id="PS00745"/>
    </source>
</evidence>
<dbReference type="OrthoDB" id="411857at2759"/>
<dbReference type="InterPro" id="IPR045853">
    <property type="entry name" value="Pep_chain_release_fac_I_sf"/>
</dbReference>
<dbReference type="InterPro" id="IPR002885">
    <property type="entry name" value="PPR_rpt"/>
</dbReference>
<dbReference type="InterPro" id="IPR000352">
    <property type="entry name" value="Pep_chain_release_fac_I"/>
</dbReference>
<dbReference type="FunFam" id="3.30.160.20:FF:000004">
    <property type="entry name" value="Peptide chain release factor 1"/>
    <property type="match status" value="1"/>
</dbReference>
<dbReference type="Gene3D" id="1.25.40.10">
    <property type="entry name" value="Tetratricopeptide repeat domain"/>
    <property type="match status" value="4"/>
</dbReference>
<keyword evidence="2" id="KW-0488">Methylation</keyword>
<dbReference type="Gene3D" id="3.30.70.1660">
    <property type="match status" value="1"/>
</dbReference>
<reference evidence="7 8" key="1">
    <citation type="submission" date="2019-02" db="EMBL/GenBank/DDBJ databases">
        <title>Genome sequencing of the rare red list fungi Antrodiella citrinella (Flaviporus citrinellus).</title>
        <authorList>
            <person name="Buettner E."/>
            <person name="Kellner H."/>
        </authorList>
    </citation>
    <scope>NUCLEOTIDE SEQUENCE [LARGE SCALE GENOMIC DNA]</scope>
    <source>
        <strain evidence="7 8">DSM 108506</strain>
    </source>
</reference>
<feature type="region of interest" description="Disordered" evidence="5">
    <location>
        <begin position="446"/>
        <end position="474"/>
    </location>
</feature>
<dbReference type="Gene3D" id="6.10.140.1950">
    <property type="match status" value="1"/>
</dbReference>
<dbReference type="PROSITE" id="PS51375">
    <property type="entry name" value="PPR"/>
    <property type="match status" value="4"/>
</dbReference>
<feature type="repeat" description="PPR" evidence="4">
    <location>
        <begin position="765"/>
        <end position="799"/>
    </location>
</feature>
<protein>
    <recommendedName>
        <fullName evidence="6">Prokaryotic-type class I peptide chain release factors domain-containing protein</fullName>
    </recommendedName>
</protein>
<dbReference type="InterPro" id="IPR011990">
    <property type="entry name" value="TPR-like_helical_dom_sf"/>
</dbReference>
<comment type="caution">
    <text evidence="7">The sequence shown here is derived from an EMBL/GenBank/DDBJ whole genome shotgun (WGS) entry which is preliminary data.</text>
</comment>
<dbReference type="Pfam" id="PF03462">
    <property type="entry name" value="PCRF"/>
    <property type="match status" value="1"/>
</dbReference>
<dbReference type="Pfam" id="PF01535">
    <property type="entry name" value="PPR"/>
    <property type="match status" value="3"/>
</dbReference>
<evidence type="ECO:0000256" key="3">
    <source>
        <dbReference type="ARBA" id="ARBA00022917"/>
    </source>
</evidence>
<dbReference type="SMART" id="SM00937">
    <property type="entry name" value="PCRF"/>
    <property type="match status" value="1"/>
</dbReference>
<organism evidence="7 8">
    <name type="scientific">Antrodiella citrinella</name>
    <dbReference type="NCBI Taxonomy" id="2447956"/>
    <lineage>
        <taxon>Eukaryota</taxon>
        <taxon>Fungi</taxon>
        <taxon>Dikarya</taxon>
        <taxon>Basidiomycota</taxon>
        <taxon>Agaricomycotina</taxon>
        <taxon>Agaricomycetes</taxon>
        <taxon>Polyporales</taxon>
        <taxon>Steccherinaceae</taxon>
        <taxon>Antrodiella</taxon>
    </lineage>
</organism>
<feature type="repeat" description="PPR" evidence="4">
    <location>
        <begin position="720"/>
        <end position="754"/>
    </location>
</feature>
<dbReference type="PANTHER" id="PTHR43804">
    <property type="entry name" value="LD18447P"/>
    <property type="match status" value="1"/>
</dbReference>
<feature type="repeat" description="PPR" evidence="4">
    <location>
        <begin position="1311"/>
        <end position="1341"/>
    </location>
</feature>
<dbReference type="GO" id="GO:0005739">
    <property type="term" value="C:mitochondrion"/>
    <property type="evidence" value="ECO:0007669"/>
    <property type="project" value="GOC"/>
</dbReference>
<feature type="compositionally biased region" description="Low complexity" evidence="5">
    <location>
        <begin position="348"/>
        <end position="358"/>
    </location>
</feature>
<accession>A0A4S4N012</accession>
<name>A0A4S4N012_9APHY</name>
<proteinExistence type="inferred from homology"/>
<feature type="domain" description="Prokaryotic-type class I peptide chain release factors" evidence="6">
    <location>
        <begin position="199"/>
        <end position="215"/>
    </location>
</feature>
<dbReference type="Gene3D" id="3.30.160.20">
    <property type="match status" value="1"/>
</dbReference>
<dbReference type="NCBIfam" id="TIGR00756">
    <property type="entry name" value="PPR"/>
    <property type="match status" value="3"/>
</dbReference>
<evidence type="ECO:0000256" key="4">
    <source>
        <dbReference type="PROSITE-ProRule" id="PRU00708"/>
    </source>
</evidence>
<dbReference type="EMBL" id="SGPM01000028">
    <property type="protein sequence ID" value="THH32159.1"/>
    <property type="molecule type" value="Genomic_DNA"/>
</dbReference>
<evidence type="ECO:0000256" key="2">
    <source>
        <dbReference type="ARBA" id="ARBA00022481"/>
    </source>
</evidence>
<keyword evidence="8" id="KW-1185">Reference proteome</keyword>
<comment type="similarity">
    <text evidence="1">Belongs to the prokaryotic/mitochondrial release factor family.</text>
</comment>
<evidence type="ECO:0000313" key="7">
    <source>
        <dbReference type="EMBL" id="THH32159.1"/>
    </source>
</evidence>
<dbReference type="GO" id="GO:0003747">
    <property type="term" value="F:translation release factor activity"/>
    <property type="evidence" value="ECO:0007669"/>
    <property type="project" value="InterPro"/>
</dbReference>
<dbReference type="Proteomes" id="UP000308730">
    <property type="component" value="Unassembled WGS sequence"/>
</dbReference>
<gene>
    <name evidence="7" type="ORF">EUX98_g2008</name>
</gene>